<keyword evidence="4" id="KW-1185">Reference proteome</keyword>
<evidence type="ECO:0000313" key="3">
    <source>
        <dbReference type="EMBL" id="KAB7503025.1"/>
    </source>
</evidence>
<organism evidence="3 4">
    <name type="scientific">Armadillidium nasatum</name>
    <dbReference type="NCBI Taxonomy" id="96803"/>
    <lineage>
        <taxon>Eukaryota</taxon>
        <taxon>Metazoa</taxon>
        <taxon>Ecdysozoa</taxon>
        <taxon>Arthropoda</taxon>
        <taxon>Crustacea</taxon>
        <taxon>Multicrustacea</taxon>
        <taxon>Malacostraca</taxon>
        <taxon>Eumalacostraca</taxon>
        <taxon>Peracarida</taxon>
        <taxon>Isopoda</taxon>
        <taxon>Oniscidea</taxon>
        <taxon>Crinocheta</taxon>
        <taxon>Armadillidiidae</taxon>
        <taxon>Armadillidium</taxon>
    </lineage>
</organism>
<sequence>MIEERWDVLLSERNILYNGMDVFREAQKKSQLAEVYAVNWDCSEEFEAPSDVAISFIEKGAYIAFDKRFDRTGGTIDFYVKTQVDNALLMYNSGPPSKSDFVALEILNGKLRLILDKGNGALDLNSSLVVNDGSWHHIESRFSPSHIELGLDDQIESRSTLEAQNKFFDLSDLLFIGGVEVNKQARAVRQGASNGDKSLEGCIKDLKVNEKPLGIRDPRTTLGIKTECNWAYPCLKSPCIEGAKCLQEGTDGFKCECDLPLCVRQNFTTGYSVFAKTTQPVDMEE</sequence>
<dbReference type="Proteomes" id="UP000326759">
    <property type="component" value="Unassembled WGS sequence"/>
</dbReference>
<dbReference type="PANTHER" id="PTHR15036:SF56">
    <property type="entry name" value="KON-TIKI, ISOFORM B"/>
    <property type="match status" value="1"/>
</dbReference>
<reference evidence="3 4" key="1">
    <citation type="journal article" date="2019" name="PLoS Biol.">
        <title>Sex chromosomes control vertical transmission of feminizing Wolbachia symbionts in an isopod.</title>
        <authorList>
            <person name="Becking T."/>
            <person name="Chebbi M.A."/>
            <person name="Giraud I."/>
            <person name="Moumen B."/>
            <person name="Laverre T."/>
            <person name="Caubet Y."/>
            <person name="Peccoud J."/>
            <person name="Gilbert C."/>
            <person name="Cordaux R."/>
        </authorList>
    </citation>
    <scope>NUCLEOTIDE SEQUENCE [LARGE SCALE GENOMIC DNA]</scope>
    <source>
        <strain evidence="3">ANa2</strain>
        <tissue evidence="3">Whole body excluding digestive tract and cuticle</tissue>
    </source>
</reference>
<gene>
    <name evidence="3" type="primary">NRXN1</name>
    <name evidence="3" type="ORF">Anas_11865</name>
</gene>
<dbReference type="InterPro" id="IPR050372">
    <property type="entry name" value="Neurexin-related_CASP"/>
</dbReference>
<dbReference type="CDD" id="cd00110">
    <property type="entry name" value="LamG"/>
    <property type="match status" value="1"/>
</dbReference>
<dbReference type="Gene3D" id="2.60.120.200">
    <property type="match status" value="1"/>
</dbReference>
<comment type="caution">
    <text evidence="1">Lacks conserved residue(s) required for the propagation of feature annotation.</text>
</comment>
<feature type="domain" description="Laminin G" evidence="2">
    <location>
        <begin position="52"/>
        <end position="228"/>
    </location>
</feature>
<evidence type="ECO:0000259" key="2">
    <source>
        <dbReference type="PROSITE" id="PS50025"/>
    </source>
</evidence>
<name>A0A5N5TD40_9CRUS</name>
<dbReference type="PANTHER" id="PTHR15036">
    <property type="entry name" value="PIKACHURIN-LIKE PROTEIN"/>
    <property type="match status" value="1"/>
</dbReference>
<dbReference type="SMART" id="SM00282">
    <property type="entry name" value="LamG"/>
    <property type="match status" value="1"/>
</dbReference>
<evidence type="ECO:0000256" key="1">
    <source>
        <dbReference type="PROSITE-ProRule" id="PRU00122"/>
    </source>
</evidence>
<dbReference type="OrthoDB" id="6537790at2759"/>
<dbReference type="InterPro" id="IPR001791">
    <property type="entry name" value="Laminin_G"/>
</dbReference>
<dbReference type="AlphaFoldDB" id="A0A5N5TD40"/>
<protein>
    <submittedName>
        <fullName evidence="3">Neurexin-1</fullName>
    </submittedName>
</protein>
<accession>A0A5N5TD40</accession>
<dbReference type="SUPFAM" id="SSF49899">
    <property type="entry name" value="Concanavalin A-like lectins/glucanases"/>
    <property type="match status" value="1"/>
</dbReference>
<proteinExistence type="predicted"/>
<dbReference type="Pfam" id="PF02210">
    <property type="entry name" value="Laminin_G_2"/>
    <property type="match status" value="1"/>
</dbReference>
<dbReference type="InterPro" id="IPR013320">
    <property type="entry name" value="ConA-like_dom_sf"/>
</dbReference>
<dbReference type="EMBL" id="SEYY01006034">
    <property type="protein sequence ID" value="KAB7503025.1"/>
    <property type="molecule type" value="Genomic_DNA"/>
</dbReference>
<dbReference type="PROSITE" id="PS50025">
    <property type="entry name" value="LAM_G_DOMAIN"/>
    <property type="match status" value="1"/>
</dbReference>
<evidence type="ECO:0000313" key="4">
    <source>
        <dbReference type="Proteomes" id="UP000326759"/>
    </source>
</evidence>
<comment type="caution">
    <text evidence="3">The sequence shown here is derived from an EMBL/GenBank/DDBJ whole genome shotgun (WGS) entry which is preliminary data.</text>
</comment>